<sequence length="34" mass="4014">MDSLNMFGQNILSINWDGEFQKEEIYLFELAFGN</sequence>
<accession>A0A8S5QMG9</accession>
<name>A0A8S5QMG9_9CAUD</name>
<protein>
    <submittedName>
        <fullName evidence="1">Uncharacterized protein</fullName>
    </submittedName>
</protein>
<reference evidence="1" key="1">
    <citation type="journal article" date="2021" name="Proc. Natl. Acad. Sci. U.S.A.">
        <title>A Catalog of Tens of Thousands of Viruses from Human Metagenomes Reveals Hidden Associations with Chronic Diseases.</title>
        <authorList>
            <person name="Tisza M.J."/>
            <person name="Buck C.B."/>
        </authorList>
    </citation>
    <scope>NUCLEOTIDE SEQUENCE</scope>
    <source>
        <strain evidence="1">CtYsL76</strain>
    </source>
</reference>
<proteinExistence type="predicted"/>
<organism evidence="1">
    <name type="scientific">CrAss-like virus sp. ctYsL76</name>
    <dbReference type="NCBI Taxonomy" id="2826826"/>
    <lineage>
        <taxon>Viruses</taxon>
        <taxon>Duplodnaviria</taxon>
        <taxon>Heunggongvirae</taxon>
        <taxon>Uroviricota</taxon>
        <taxon>Caudoviricetes</taxon>
        <taxon>Crassvirales</taxon>
    </lineage>
</organism>
<evidence type="ECO:0000313" key="1">
    <source>
        <dbReference type="EMBL" id="DAE20001.1"/>
    </source>
</evidence>
<dbReference type="EMBL" id="BK015689">
    <property type="protein sequence ID" value="DAE20001.1"/>
    <property type="molecule type" value="Genomic_DNA"/>
</dbReference>